<evidence type="ECO:0000313" key="2">
    <source>
        <dbReference type="EMBL" id="MFD0861341.1"/>
    </source>
</evidence>
<evidence type="ECO:0000256" key="1">
    <source>
        <dbReference type="SAM" id="Phobius"/>
    </source>
</evidence>
<feature type="transmembrane region" description="Helical" evidence="1">
    <location>
        <begin position="67"/>
        <end position="86"/>
    </location>
</feature>
<sequence length="97" mass="11467">MGALFKSRKNKRFNYQPRYYEHDGEGSPFSIDSRFAKYRKTLDNGGGLKEKFSRAYSEMKEPADRNVTRRLVIIIAILLFLFLWFIDFDLSIFSLTI</sequence>
<keyword evidence="1" id="KW-0812">Transmembrane</keyword>
<gene>
    <name evidence="2" type="ORF">ACFQ1M_03910</name>
</gene>
<keyword evidence="3" id="KW-1185">Reference proteome</keyword>
<reference evidence="3" key="1">
    <citation type="journal article" date="2019" name="Int. J. Syst. Evol. Microbiol.">
        <title>The Global Catalogue of Microorganisms (GCM) 10K type strain sequencing project: providing services to taxonomists for standard genome sequencing and annotation.</title>
        <authorList>
            <consortium name="The Broad Institute Genomics Platform"/>
            <consortium name="The Broad Institute Genome Sequencing Center for Infectious Disease"/>
            <person name="Wu L."/>
            <person name="Ma J."/>
        </authorList>
    </citation>
    <scope>NUCLEOTIDE SEQUENCE [LARGE SCALE GENOMIC DNA]</scope>
    <source>
        <strain evidence="3">CCUG 62952</strain>
    </source>
</reference>
<proteinExistence type="predicted"/>
<accession>A0ABW3CU88</accession>
<keyword evidence="1" id="KW-0472">Membrane</keyword>
<dbReference type="RefSeq" id="WP_386404171.1">
    <property type="nucleotide sequence ID" value="NZ_JBHTJH010000004.1"/>
</dbReference>
<name>A0ABW3CU88_9FLAO</name>
<organism evidence="2 3">
    <name type="scientific">Sungkyunkwania multivorans</name>
    <dbReference type="NCBI Taxonomy" id="1173618"/>
    <lineage>
        <taxon>Bacteria</taxon>
        <taxon>Pseudomonadati</taxon>
        <taxon>Bacteroidota</taxon>
        <taxon>Flavobacteriia</taxon>
        <taxon>Flavobacteriales</taxon>
        <taxon>Flavobacteriaceae</taxon>
        <taxon>Sungkyunkwania</taxon>
    </lineage>
</organism>
<protein>
    <submittedName>
        <fullName evidence="2">Riboflavin synthase subunit beta</fullName>
    </submittedName>
</protein>
<evidence type="ECO:0000313" key="3">
    <source>
        <dbReference type="Proteomes" id="UP001596978"/>
    </source>
</evidence>
<dbReference type="Proteomes" id="UP001596978">
    <property type="component" value="Unassembled WGS sequence"/>
</dbReference>
<keyword evidence="1" id="KW-1133">Transmembrane helix</keyword>
<comment type="caution">
    <text evidence="2">The sequence shown here is derived from an EMBL/GenBank/DDBJ whole genome shotgun (WGS) entry which is preliminary data.</text>
</comment>
<dbReference type="EMBL" id="JBHTJH010000004">
    <property type="protein sequence ID" value="MFD0861341.1"/>
    <property type="molecule type" value="Genomic_DNA"/>
</dbReference>